<dbReference type="FunFam" id="1.10.10.10:FF:000322">
    <property type="entry name" value="Probable disease resistance protein At1g63360"/>
    <property type="match status" value="1"/>
</dbReference>
<dbReference type="SUPFAM" id="SSF52540">
    <property type="entry name" value="P-loop containing nucleoside triphosphate hydrolases"/>
    <property type="match status" value="1"/>
</dbReference>
<dbReference type="Pfam" id="PF23247">
    <property type="entry name" value="LRR_RPS2"/>
    <property type="match status" value="1"/>
</dbReference>
<dbReference type="InParanoid" id="A0A2G5EWS8"/>
<reference evidence="7 8" key="1">
    <citation type="submission" date="2017-09" db="EMBL/GenBank/DDBJ databases">
        <title>WGS assembly of Aquilegia coerulea Goldsmith.</title>
        <authorList>
            <person name="Hodges S."/>
            <person name="Kramer E."/>
            <person name="Nordborg M."/>
            <person name="Tomkins J."/>
            <person name="Borevitz J."/>
            <person name="Derieg N."/>
            <person name="Yan J."/>
            <person name="Mihaltcheva S."/>
            <person name="Hayes R.D."/>
            <person name="Rokhsar D."/>
        </authorList>
    </citation>
    <scope>NUCLEOTIDE SEQUENCE [LARGE SCALE GENOMIC DNA]</scope>
    <source>
        <strain evidence="8">cv. Goldsmith</strain>
    </source>
</reference>
<feature type="domain" description="AAA+ ATPase" evidence="6">
    <location>
        <begin position="170"/>
        <end position="310"/>
    </location>
</feature>
<dbReference type="InterPro" id="IPR058922">
    <property type="entry name" value="WHD_DRP"/>
</dbReference>
<dbReference type="STRING" id="218851.A0A2G5EWS8"/>
<dbReference type="AlphaFoldDB" id="A0A2G5EWS8"/>
<dbReference type="InterPro" id="IPR042197">
    <property type="entry name" value="Apaf_helical"/>
</dbReference>
<organism evidence="7 8">
    <name type="scientific">Aquilegia coerulea</name>
    <name type="common">Rocky mountain columbine</name>
    <dbReference type="NCBI Taxonomy" id="218851"/>
    <lineage>
        <taxon>Eukaryota</taxon>
        <taxon>Viridiplantae</taxon>
        <taxon>Streptophyta</taxon>
        <taxon>Embryophyta</taxon>
        <taxon>Tracheophyta</taxon>
        <taxon>Spermatophyta</taxon>
        <taxon>Magnoliopsida</taxon>
        <taxon>Ranunculales</taxon>
        <taxon>Ranunculaceae</taxon>
        <taxon>Thalictroideae</taxon>
        <taxon>Aquilegia</taxon>
    </lineage>
</organism>
<dbReference type="InterPro" id="IPR055414">
    <property type="entry name" value="LRR_R13L4/SHOC2-like"/>
</dbReference>
<evidence type="ECO:0000256" key="1">
    <source>
        <dbReference type="ARBA" id="ARBA00008894"/>
    </source>
</evidence>
<keyword evidence="4" id="KW-0067">ATP-binding</keyword>
<dbReference type="Proteomes" id="UP000230069">
    <property type="component" value="Unassembled WGS sequence"/>
</dbReference>
<evidence type="ECO:0000259" key="6">
    <source>
        <dbReference type="SMART" id="SM00382"/>
    </source>
</evidence>
<dbReference type="GO" id="GO:0006952">
    <property type="term" value="P:defense response"/>
    <property type="evidence" value="ECO:0007669"/>
    <property type="project" value="UniProtKB-KW"/>
</dbReference>
<dbReference type="OrthoDB" id="664960at2759"/>
<keyword evidence="5" id="KW-0175">Coiled coil</keyword>
<dbReference type="FunFam" id="3.40.50.300:FF:001091">
    <property type="entry name" value="Probable disease resistance protein At1g61300"/>
    <property type="match status" value="1"/>
</dbReference>
<dbReference type="InterPro" id="IPR057135">
    <property type="entry name" value="At4g27190-like_LRR"/>
</dbReference>
<dbReference type="PANTHER" id="PTHR33463:SF220">
    <property type="entry name" value="NB-ARC DOMAIN-CONTAINING PROTEIN"/>
    <property type="match status" value="1"/>
</dbReference>
<keyword evidence="8" id="KW-1185">Reference proteome</keyword>
<dbReference type="Pfam" id="PF23559">
    <property type="entry name" value="WHD_DRP"/>
    <property type="match status" value="1"/>
</dbReference>
<proteinExistence type="inferred from homology"/>
<keyword evidence="3" id="KW-0611">Plant defense</keyword>
<evidence type="ECO:0000256" key="3">
    <source>
        <dbReference type="ARBA" id="ARBA00022821"/>
    </source>
</evidence>
<dbReference type="InterPro" id="IPR032675">
    <property type="entry name" value="LRR_dom_sf"/>
</dbReference>
<keyword evidence="2" id="KW-0677">Repeat</keyword>
<dbReference type="FunFam" id="1.10.8.430:FF:000003">
    <property type="entry name" value="Probable disease resistance protein At5g66910"/>
    <property type="match status" value="1"/>
</dbReference>
<dbReference type="InterPro" id="IPR002182">
    <property type="entry name" value="NB-ARC"/>
</dbReference>
<dbReference type="SMART" id="SM00382">
    <property type="entry name" value="AAA"/>
    <property type="match status" value="1"/>
</dbReference>
<evidence type="ECO:0000256" key="5">
    <source>
        <dbReference type="SAM" id="Coils"/>
    </source>
</evidence>
<dbReference type="InterPro" id="IPR027417">
    <property type="entry name" value="P-loop_NTPase"/>
</dbReference>
<evidence type="ECO:0000256" key="4">
    <source>
        <dbReference type="ARBA" id="ARBA00022840"/>
    </source>
</evidence>
<dbReference type="Pfam" id="PF00931">
    <property type="entry name" value="NB-ARC"/>
    <property type="match status" value="1"/>
</dbReference>
<comment type="similarity">
    <text evidence="1">Belongs to the disease resistance NB-LRR family.</text>
</comment>
<dbReference type="InterPro" id="IPR050905">
    <property type="entry name" value="Plant_NBS-LRR"/>
</dbReference>
<dbReference type="GO" id="GO:0005524">
    <property type="term" value="F:ATP binding"/>
    <property type="evidence" value="ECO:0007669"/>
    <property type="project" value="UniProtKB-KW"/>
</dbReference>
<dbReference type="PANTHER" id="PTHR33463">
    <property type="entry name" value="NB-ARC DOMAIN-CONTAINING PROTEIN-RELATED"/>
    <property type="match status" value="1"/>
</dbReference>
<dbReference type="Pfam" id="PF23598">
    <property type="entry name" value="LRR_14"/>
    <property type="match status" value="1"/>
</dbReference>
<evidence type="ECO:0000256" key="2">
    <source>
        <dbReference type="ARBA" id="ARBA00022737"/>
    </source>
</evidence>
<name>A0A2G5EWS8_AQUCA</name>
<dbReference type="EMBL" id="KZ305021">
    <property type="protein sequence ID" value="PIA60107.1"/>
    <property type="molecule type" value="Genomic_DNA"/>
</dbReference>
<protein>
    <recommendedName>
        <fullName evidence="6">AAA+ ATPase domain-containing protein</fullName>
    </recommendedName>
</protein>
<dbReference type="Gene3D" id="3.40.50.300">
    <property type="entry name" value="P-loop containing nucleotide triphosphate hydrolases"/>
    <property type="match status" value="1"/>
</dbReference>
<dbReference type="Gene3D" id="3.80.10.10">
    <property type="entry name" value="Ribonuclease Inhibitor"/>
    <property type="match status" value="2"/>
</dbReference>
<keyword evidence="4" id="KW-0547">Nucleotide-binding</keyword>
<dbReference type="SUPFAM" id="SSF52058">
    <property type="entry name" value="L domain-like"/>
    <property type="match status" value="1"/>
</dbReference>
<sequence>MDLTSPITALVSHVMDCSTKHLNYLRALGKNLDQLKDKMAQLNELKSDVNNKVIAEETRLLMVRTNQVNGWMQRVEARGFEVDRILFEERQHHERRCLNGCCPMNCWSSYKLGKKVIKNLKLVEKLKRDGVFEIVAENPPLPLVQELPENFIVGLDSVFERALNLLEKDDVQVLGLYGVGGVGKTTLLKKINNELPRKNNDFDIVIWVVISSEVNIRSIQEAIGERLGLQSWRNNVPLSSRASVIFKALKMKRFLLLLDDVWKEIDLQSIGIPLPSVQNKSKIVLTARTIDVCSSMGAHYTIKVEFLNKEHSWILLQQKIGPNALNNDPQIPMLAEKVAEKCHGLPLALITIGASMASKTNPREWKRAISDLNKCSAKFPGMEERVLHLLKFSYDRLPSPTDQVCFLFCALYPEDNSFFISDLIEKWIGAGYIHGFEDFEEALNMGHGIVGTLKRACLLENGRNSEEVKMHDMIRELALWIAREYGRGEGKVFVKSGLTLTEIPISAMSPIMVQTISLIDTRITNLGNIPNCPNLSTFFAPKNHYLNHINDDFFLSMPALKFLDLSFSGIAKVPTSICELFELEFLDLTQTKITSLPCEIRNLRKLKYLSFIGTKLCIIPRGMMMNFSNLEILKLEVPISHASDEEIHVNIDEFRCLNNLKALGISISFKDLEKLLNNPNLCNCVRVLGIKNCKEITLVTPSSSRLCLGHFRHLQILVVRDSPEIKEWIFVETKTVLFESLEKMALINLPELTISWNARHRHLPCAHFRKLTYFFLCQCDAMVNLTWLLHIPNLQTLEVDNCGSLQEILSSDQDTFSNLKVLDLRDLPNLCSISSMIALPFPSLETIHVAKCPKLRRLPNSAKNTVKNIYGEAKWWNGLEWENETIKTQFAKFFSQRDEYHLTQTVPRTYFKR</sequence>
<evidence type="ECO:0000313" key="8">
    <source>
        <dbReference type="Proteomes" id="UP000230069"/>
    </source>
</evidence>
<dbReference type="Gene3D" id="1.10.8.430">
    <property type="entry name" value="Helical domain of apoptotic protease-activating factors"/>
    <property type="match status" value="1"/>
</dbReference>
<feature type="coiled-coil region" evidence="5">
    <location>
        <begin position="25"/>
        <end position="52"/>
    </location>
</feature>
<gene>
    <name evidence="7" type="ORF">AQUCO_00400774v1</name>
</gene>
<dbReference type="InterPro" id="IPR003593">
    <property type="entry name" value="AAA+_ATPase"/>
</dbReference>
<dbReference type="FunCoup" id="A0A2G5EWS8">
    <property type="interactions" value="1258"/>
</dbReference>
<evidence type="ECO:0000313" key="7">
    <source>
        <dbReference type="EMBL" id="PIA60107.1"/>
    </source>
</evidence>
<accession>A0A2G5EWS8</accession>
<dbReference type="GO" id="GO:0043531">
    <property type="term" value="F:ADP binding"/>
    <property type="evidence" value="ECO:0007669"/>
    <property type="project" value="InterPro"/>
</dbReference>
<dbReference type="PRINTS" id="PR00364">
    <property type="entry name" value="DISEASERSIST"/>
</dbReference>